<evidence type="ECO:0000256" key="4">
    <source>
        <dbReference type="ARBA" id="ARBA00022527"/>
    </source>
</evidence>
<dbReference type="FunFam" id="1.10.510.10:FF:000109">
    <property type="entry name" value="Ribosomal protein S6 kinase"/>
    <property type="match status" value="1"/>
</dbReference>
<dbReference type="GeneID" id="27685765"/>
<dbReference type="FunFam" id="3.30.200.20:FF:000686">
    <property type="entry name" value="Ribosomal protein S6 kinase"/>
    <property type="match status" value="1"/>
</dbReference>
<evidence type="ECO:0000259" key="16">
    <source>
        <dbReference type="PROSITE" id="PS50011"/>
    </source>
</evidence>
<dbReference type="PROSITE" id="PS00107">
    <property type="entry name" value="PROTEIN_KINASE_ATP"/>
    <property type="match status" value="1"/>
</dbReference>
<dbReference type="InterPro" id="IPR011009">
    <property type="entry name" value="Kinase-like_dom_sf"/>
</dbReference>
<dbReference type="STRING" id="645134.A0A0L0HQ72"/>
<feature type="compositionally biased region" description="Basic and acidic residues" evidence="15">
    <location>
        <begin position="21"/>
        <end position="32"/>
    </location>
</feature>
<dbReference type="InterPro" id="IPR008271">
    <property type="entry name" value="Ser/Thr_kinase_AS"/>
</dbReference>
<dbReference type="FunCoup" id="A0A0L0HQ72">
    <property type="interactions" value="113"/>
</dbReference>
<gene>
    <name evidence="18" type="ORF">SPPG_02155</name>
    <name evidence="19" type="ORF">SPPG_02168</name>
</gene>
<dbReference type="eggNOG" id="KOG0598">
    <property type="taxonomic scope" value="Eukaryota"/>
</dbReference>
<dbReference type="Gene3D" id="1.10.510.10">
    <property type="entry name" value="Transferase(Phosphotransferase) domain 1"/>
    <property type="match status" value="1"/>
</dbReference>
<evidence type="ECO:0000256" key="3">
    <source>
        <dbReference type="ARBA" id="ARBA00012513"/>
    </source>
</evidence>
<dbReference type="PROSITE" id="PS51285">
    <property type="entry name" value="AGC_KINASE_CTER"/>
    <property type="match status" value="1"/>
</dbReference>
<dbReference type="GeneID" id="27685777"/>
<evidence type="ECO:0000256" key="7">
    <source>
        <dbReference type="ARBA" id="ARBA00022737"/>
    </source>
</evidence>
<dbReference type="InterPro" id="IPR000961">
    <property type="entry name" value="AGC-kinase_C"/>
</dbReference>
<evidence type="ECO:0000256" key="9">
    <source>
        <dbReference type="ARBA" id="ARBA00022777"/>
    </source>
</evidence>
<name>A0A0L0HQ72_SPIPD</name>
<keyword evidence="7" id="KW-0677">Repeat</keyword>
<dbReference type="OMA" id="AGTHCIA"/>
<evidence type="ECO:0000313" key="18">
    <source>
        <dbReference type="EMBL" id="KND03090.1"/>
    </source>
</evidence>
<dbReference type="GO" id="GO:0004674">
    <property type="term" value="F:protein serine/threonine kinase activity"/>
    <property type="evidence" value="ECO:0007669"/>
    <property type="project" value="UniProtKB-KW"/>
</dbReference>
<keyword evidence="8 13" id="KW-0547">Nucleotide-binding</keyword>
<dbReference type="GO" id="GO:0005524">
    <property type="term" value="F:ATP binding"/>
    <property type="evidence" value="ECO:0007669"/>
    <property type="project" value="UniProtKB-UniRule"/>
</dbReference>
<dbReference type="InterPro" id="IPR000719">
    <property type="entry name" value="Prot_kinase_dom"/>
</dbReference>
<comment type="similarity">
    <text evidence="2">Belongs to the protein kinase superfamily. AGC Ser/Thr protein kinase family. S6 kinase subfamily.</text>
</comment>
<keyword evidence="9 18" id="KW-0418">Kinase</keyword>
<dbReference type="PROSITE" id="PS00108">
    <property type="entry name" value="PROTEIN_KINASE_ST"/>
    <property type="match status" value="1"/>
</dbReference>
<keyword evidence="6" id="KW-0808">Transferase</keyword>
<evidence type="ECO:0000256" key="12">
    <source>
        <dbReference type="ARBA" id="ARBA00048679"/>
    </source>
</evidence>
<dbReference type="Pfam" id="PF00069">
    <property type="entry name" value="Pkinase"/>
    <property type="match status" value="1"/>
</dbReference>
<dbReference type="VEuPathDB" id="FungiDB:SPPG_02168"/>
<accession>A0A0L0HQ72</accession>
<evidence type="ECO:0000256" key="5">
    <source>
        <dbReference type="ARBA" id="ARBA00022553"/>
    </source>
</evidence>
<dbReference type="InterPro" id="IPR017892">
    <property type="entry name" value="Pkinase_C"/>
</dbReference>
<evidence type="ECO:0000256" key="10">
    <source>
        <dbReference type="ARBA" id="ARBA00022840"/>
    </source>
</evidence>
<evidence type="ECO:0000259" key="17">
    <source>
        <dbReference type="PROSITE" id="PS51285"/>
    </source>
</evidence>
<keyword evidence="10 13" id="KW-0067">ATP-binding</keyword>
<keyword evidence="5" id="KW-0597">Phosphoprotein</keyword>
<feature type="binding site" evidence="13">
    <location>
        <position position="181"/>
    </location>
    <ligand>
        <name>ATP</name>
        <dbReference type="ChEBI" id="CHEBI:30616"/>
    </ligand>
</feature>
<dbReference type="PANTHER" id="PTHR24351">
    <property type="entry name" value="RIBOSOMAL PROTEIN S6 KINASE"/>
    <property type="match status" value="1"/>
</dbReference>
<feature type="domain" description="AGC-kinase C-terminal" evidence="17">
    <location>
        <begin position="411"/>
        <end position="474"/>
    </location>
</feature>
<organism evidence="18 20">
    <name type="scientific">Spizellomyces punctatus (strain DAOM BR117)</name>
    <dbReference type="NCBI Taxonomy" id="645134"/>
    <lineage>
        <taxon>Eukaryota</taxon>
        <taxon>Fungi</taxon>
        <taxon>Fungi incertae sedis</taxon>
        <taxon>Chytridiomycota</taxon>
        <taxon>Chytridiomycota incertae sedis</taxon>
        <taxon>Chytridiomycetes</taxon>
        <taxon>Spizellomycetales</taxon>
        <taxon>Spizellomycetaceae</taxon>
        <taxon>Spizellomyces</taxon>
    </lineage>
</organism>
<evidence type="ECO:0000313" key="20">
    <source>
        <dbReference type="Proteomes" id="UP000053201"/>
    </source>
</evidence>
<proteinExistence type="inferred from homology"/>
<dbReference type="Gene3D" id="3.30.200.20">
    <property type="entry name" value="Phosphorylase Kinase, domain 1"/>
    <property type="match status" value="1"/>
</dbReference>
<protein>
    <recommendedName>
        <fullName evidence="3">non-specific serine/threonine protein kinase</fullName>
        <ecNumber evidence="3">2.7.11.1</ecNumber>
    </recommendedName>
</protein>
<dbReference type="RefSeq" id="XP_016611143.1">
    <property type="nucleotide sequence ID" value="XM_016750467.1"/>
</dbReference>
<dbReference type="EMBL" id="KQ257452">
    <property type="protein sequence ID" value="KND03090.1"/>
    <property type="molecule type" value="Genomic_DNA"/>
</dbReference>
<dbReference type="Proteomes" id="UP000053201">
    <property type="component" value="Unassembled WGS sequence"/>
</dbReference>
<feature type="region of interest" description="Disordered" evidence="15">
    <location>
        <begin position="1"/>
        <end position="102"/>
    </location>
</feature>
<evidence type="ECO:0000256" key="8">
    <source>
        <dbReference type="ARBA" id="ARBA00022741"/>
    </source>
</evidence>
<dbReference type="EMBL" id="KQ257452">
    <property type="protein sequence ID" value="KND03104.1"/>
    <property type="molecule type" value="Genomic_DNA"/>
</dbReference>
<evidence type="ECO:0000256" key="6">
    <source>
        <dbReference type="ARBA" id="ARBA00022679"/>
    </source>
</evidence>
<dbReference type="OrthoDB" id="63267at2759"/>
<evidence type="ECO:0000313" key="19">
    <source>
        <dbReference type="EMBL" id="KND03104.1"/>
    </source>
</evidence>
<dbReference type="RefSeq" id="XP_016611129.1">
    <property type="nucleotide sequence ID" value="XM_016750455.1"/>
</dbReference>
<dbReference type="VEuPathDB" id="FungiDB:SPPG_02155"/>
<dbReference type="InterPro" id="IPR017441">
    <property type="entry name" value="Protein_kinase_ATP_BS"/>
</dbReference>
<comment type="cofactor">
    <cofactor evidence="1">
        <name>Mg(2+)</name>
        <dbReference type="ChEBI" id="CHEBI:18420"/>
    </cofactor>
</comment>
<dbReference type="SMART" id="SM00133">
    <property type="entry name" value="S_TK_X"/>
    <property type="match status" value="1"/>
</dbReference>
<dbReference type="AlphaFoldDB" id="A0A0L0HQ72"/>
<evidence type="ECO:0000256" key="1">
    <source>
        <dbReference type="ARBA" id="ARBA00001946"/>
    </source>
</evidence>
<feature type="domain" description="Protein kinase" evidence="16">
    <location>
        <begin position="145"/>
        <end position="408"/>
    </location>
</feature>
<evidence type="ECO:0000256" key="2">
    <source>
        <dbReference type="ARBA" id="ARBA00009804"/>
    </source>
</evidence>
<dbReference type="SUPFAM" id="SSF56112">
    <property type="entry name" value="Protein kinase-like (PK-like)"/>
    <property type="match status" value="1"/>
</dbReference>
<keyword evidence="20" id="KW-1185">Reference proteome</keyword>
<dbReference type="SMART" id="SM00220">
    <property type="entry name" value="S_TKc"/>
    <property type="match status" value="1"/>
</dbReference>
<dbReference type="EC" id="2.7.11.1" evidence="3"/>
<sequence>MPAGRTPRESMSATEDEDDDHVFAFDKDETFRRKGPCNDSACEDLSGIDSDASSSTVRWRPPVPNGQSNLNPAVRKKSTTIAETPSSILPSSPSEEDTASTLEPRLSFAEPADVSQVVDIHNFTAITSADTPNSVYRRKVGLSDFDVVSVIGKGAYGKVFLVRKKGGLHATQGKSDLYAMKVLRKASIVLHGKDAEHTRNERNILEEVQHPFIVTLHYAFQTEFKLYLILSYASGGELFTYLAHEKMFAEDVACFYIAELLLAIEHLHELGIIYRDLKPENVLLNSTGHVLLTDFGLSKVALDARTVCGTIEFMAPEVLDEHRQEGYDKAVDYWSLGVMLYDMLTGSVPWKGNRKQIMDGILKKKVTCPKYMTAHARDLCTKLLQKNPGKRLGSGPKGPAQAKEHLFFRRNKLDWQKLAKLEVAPPLVPKMLDPEDTSNFDECFTKMPVADSPSEAAFDHFAGFSYVAESAYLG</sequence>
<reference evidence="18 20" key="1">
    <citation type="submission" date="2009-08" db="EMBL/GenBank/DDBJ databases">
        <title>The Genome Sequence of Spizellomyces punctatus strain DAOM BR117.</title>
        <authorList>
            <consortium name="The Broad Institute Genome Sequencing Platform"/>
            <person name="Russ C."/>
            <person name="Cuomo C."/>
            <person name="Shea T."/>
            <person name="Young S.K."/>
            <person name="Zeng Q."/>
            <person name="Koehrsen M."/>
            <person name="Haas B."/>
            <person name="Borodovsky M."/>
            <person name="Guigo R."/>
            <person name="Alvarado L."/>
            <person name="Berlin A."/>
            <person name="Bochicchio J."/>
            <person name="Borenstein D."/>
            <person name="Chapman S."/>
            <person name="Chen Z."/>
            <person name="Engels R."/>
            <person name="Freedman E."/>
            <person name="Gellesch M."/>
            <person name="Goldberg J."/>
            <person name="Griggs A."/>
            <person name="Gujja S."/>
            <person name="Heiman D."/>
            <person name="Hepburn T."/>
            <person name="Howarth C."/>
            <person name="Jen D."/>
            <person name="Larson L."/>
            <person name="Lewis B."/>
            <person name="Mehta T."/>
            <person name="Park D."/>
            <person name="Pearson M."/>
            <person name="Roberts A."/>
            <person name="Saif S."/>
            <person name="Shenoy N."/>
            <person name="Sisk P."/>
            <person name="Stolte C."/>
            <person name="Sykes S."/>
            <person name="Thomson T."/>
            <person name="Walk T."/>
            <person name="White J."/>
            <person name="Yandava C."/>
            <person name="Burger G."/>
            <person name="Gray M.W."/>
            <person name="Holland P.W.H."/>
            <person name="King N."/>
            <person name="Lang F.B.F."/>
            <person name="Roger A.J."/>
            <person name="Ruiz-Trillo I."/>
            <person name="Lander E."/>
            <person name="Nusbaum C."/>
        </authorList>
    </citation>
    <scope>NUCLEOTIDE SEQUENCE [LARGE SCALE GENOMIC DNA]</scope>
    <source>
        <strain evidence="18 20">DAOM BR117</strain>
    </source>
</reference>
<keyword evidence="4 14" id="KW-0723">Serine/threonine-protein kinase</keyword>
<evidence type="ECO:0000256" key="15">
    <source>
        <dbReference type="SAM" id="MobiDB-lite"/>
    </source>
</evidence>
<dbReference type="PROSITE" id="PS50011">
    <property type="entry name" value="PROTEIN_KINASE_DOM"/>
    <property type="match status" value="1"/>
</dbReference>
<comment type="catalytic activity">
    <reaction evidence="11">
        <text>L-threonyl-[protein] + ATP = O-phospho-L-threonyl-[protein] + ADP + H(+)</text>
        <dbReference type="Rhea" id="RHEA:46608"/>
        <dbReference type="Rhea" id="RHEA-COMP:11060"/>
        <dbReference type="Rhea" id="RHEA-COMP:11605"/>
        <dbReference type="ChEBI" id="CHEBI:15378"/>
        <dbReference type="ChEBI" id="CHEBI:30013"/>
        <dbReference type="ChEBI" id="CHEBI:30616"/>
        <dbReference type="ChEBI" id="CHEBI:61977"/>
        <dbReference type="ChEBI" id="CHEBI:456216"/>
        <dbReference type="EC" id="2.7.11.1"/>
    </reaction>
</comment>
<comment type="catalytic activity">
    <reaction evidence="12">
        <text>L-seryl-[protein] + ATP = O-phospho-L-seryl-[protein] + ADP + H(+)</text>
        <dbReference type="Rhea" id="RHEA:17989"/>
        <dbReference type="Rhea" id="RHEA-COMP:9863"/>
        <dbReference type="Rhea" id="RHEA-COMP:11604"/>
        <dbReference type="ChEBI" id="CHEBI:15378"/>
        <dbReference type="ChEBI" id="CHEBI:29999"/>
        <dbReference type="ChEBI" id="CHEBI:30616"/>
        <dbReference type="ChEBI" id="CHEBI:83421"/>
        <dbReference type="ChEBI" id="CHEBI:456216"/>
        <dbReference type="EC" id="2.7.11.1"/>
    </reaction>
</comment>
<evidence type="ECO:0000256" key="13">
    <source>
        <dbReference type="PROSITE-ProRule" id="PRU10141"/>
    </source>
</evidence>
<dbReference type="Pfam" id="PF00433">
    <property type="entry name" value="Pkinase_C"/>
    <property type="match status" value="1"/>
</dbReference>
<evidence type="ECO:0000256" key="11">
    <source>
        <dbReference type="ARBA" id="ARBA00047899"/>
    </source>
</evidence>
<evidence type="ECO:0000256" key="14">
    <source>
        <dbReference type="RuleBase" id="RU000304"/>
    </source>
</evidence>